<comment type="subcellular location">
    <subcellularLocation>
        <location evidence="1">Cell projection</location>
    </subcellularLocation>
</comment>
<feature type="compositionally biased region" description="Low complexity" evidence="5">
    <location>
        <begin position="466"/>
        <end position="479"/>
    </location>
</feature>
<feature type="coiled-coil region" evidence="4">
    <location>
        <begin position="690"/>
        <end position="717"/>
    </location>
</feature>
<feature type="compositionally biased region" description="Pro residues" evidence="5">
    <location>
        <begin position="433"/>
        <end position="443"/>
    </location>
</feature>
<keyword evidence="4" id="KW-0175">Coiled coil</keyword>
<keyword evidence="3" id="KW-0966">Cell projection</keyword>
<feature type="compositionally biased region" description="Basic and acidic residues" evidence="5">
    <location>
        <begin position="7"/>
        <end position="20"/>
    </location>
</feature>
<feature type="region of interest" description="Disordered" evidence="5">
    <location>
        <begin position="464"/>
        <end position="543"/>
    </location>
</feature>
<gene>
    <name evidence="7" type="primary">Dfnb31</name>
    <name evidence="7" type="ORF">AWC38_SpisGene6012</name>
</gene>
<feature type="compositionally biased region" description="Polar residues" evidence="5">
    <location>
        <begin position="488"/>
        <end position="500"/>
    </location>
</feature>
<evidence type="ECO:0000256" key="3">
    <source>
        <dbReference type="ARBA" id="ARBA00023273"/>
    </source>
</evidence>
<name>A0A2B4SIK1_STYPI</name>
<dbReference type="Pfam" id="PF00595">
    <property type="entry name" value="PDZ"/>
    <property type="match status" value="3"/>
</dbReference>
<dbReference type="Proteomes" id="UP000225706">
    <property type="component" value="Unassembled WGS sequence"/>
</dbReference>
<reference evidence="8" key="1">
    <citation type="journal article" date="2017" name="bioRxiv">
        <title>Comparative analysis of the genomes of Stylophora pistillata and Acropora digitifera provides evidence for extensive differences between species of corals.</title>
        <authorList>
            <person name="Voolstra C.R."/>
            <person name="Li Y."/>
            <person name="Liew Y.J."/>
            <person name="Baumgarten S."/>
            <person name="Zoccola D."/>
            <person name="Flot J.-F."/>
            <person name="Tambutte S."/>
            <person name="Allemand D."/>
            <person name="Aranda M."/>
        </authorList>
    </citation>
    <scope>NUCLEOTIDE SEQUENCE [LARGE SCALE GENOMIC DNA]</scope>
</reference>
<dbReference type="Gene3D" id="2.30.42.10">
    <property type="match status" value="3"/>
</dbReference>
<protein>
    <submittedName>
        <fullName evidence="7">Whirlin</fullName>
    </submittedName>
</protein>
<evidence type="ECO:0000256" key="1">
    <source>
        <dbReference type="ARBA" id="ARBA00004316"/>
    </source>
</evidence>
<evidence type="ECO:0000259" key="6">
    <source>
        <dbReference type="PROSITE" id="PS50106"/>
    </source>
</evidence>
<proteinExistence type="predicted"/>
<dbReference type="AlphaFoldDB" id="A0A2B4SIK1"/>
<sequence>MAQVGDSQRKEQVKEFQRNAHRLLSDDDRNYLHYTLKEYQTYKSVEKLVLALKSCLDNPRKKDLLVDIRNLIPSAHLSRFDTLAPYSEMAHPFQPPNHAAPHRKTQSLPHSYKNNELRAVGRSSSPNNSGSFRMITLTRTSPEDSLGFKIKGGRDSDSALYISEVDDDSSAATQGLKKGDQLIEVNGIDFEKITKSSAENLLGTMSKMKLVVKSVGVPTELDLSDSWGHRNGKVVQNGISENDSLQASSGSGSLRIALQHNSHLLDKADERKVNLQIQSTANGFIGFNIRGGSEYGLGLFVSGVDPGSLAEQAGFKVGDQIMEVNGKSFENLKHNEAVEFIKSQKHIMVTLKAVGRLPEAKHYHSQISWVYPDGRVVVEGKETFTRSISAPASPVSSLELSHSSTQFPDLGEMPTRDTPSPRPQLREASVQTPQPPPELPPELVPETREEVVVVQVKQDFADLQRTQSSKSLGTSSTNSGDDSEKQNSIRSAHSFESVSSSREEMAKRYSVSSMSKEEAILSGSDSELNDKRKVKKSKSFLQKHGDKIKSKLSFRKKGKPKVEQRGGSTRQQMLLYIEEKAKKILVVDEYNAVIRHIKQYQEDSEVESLVHKLLAILDKPEKALLLRDIRTLVLPYDLGRFDAMVSAHEKEALEYLSGFVPGSPTIIPTVAEKPKRQLVAAIQDSRGSFQLRTKEEVEKIKQEKEEMEKKREQTAWLGGSILDRHTRTPNNPNALIHLPENYRMDSVAGKDSTTRSIAPTSFGVPVIQVNSGEASRGTKHDENDNERLVASNSLLVPDRVSIEYKDDEEVVPAASTSSGSSLSMGVPVISVSNENKGVTILLSKKRTSLGISISGGKGSKTQPEVRVEKIFPGGAAADDGRLKSGDEILSVDGDSLEDATHSEAVDIIRKSYNNKSKDVMEIVVIPKQ</sequence>
<evidence type="ECO:0000313" key="8">
    <source>
        <dbReference type="Proteomes" id="UP000225706"/>
    </source>
</evidence>
<dbReference type="GO" id="GO:0005886">
    <property type="term" value="C:plasma membrane"/>
    <property type="evidence" value="ECO:0007669"/>
    <property type="project" value="TreeGrafter"/>
</dbReference>
<feature type="domain" description="PDZ" evidence="6">
    <location>
        <begin position="839"/>
        <end position="911"/>
    </location>
</feature>
<keyword evidence="8" id="KW-1185">Reference proteome</keyword>
<dbReference type="OrthoDB" id="10029564at2759"/>
<feature type="compositionally biased region" description="Low complexity" evidence="5">
    <location>
        <begin position="393"/>
        <end position="404"/>
    </location>
</feature>
<dbReference type="InterPro" id="IPR051844">
    <property type="entry name" value="USH2_Complex_Protein"/>
</dbReference>
<feature type="region of interest" description="Disordered" evidence="5">
    <location>
        <begin position="388"/>
        <end position="443"/>
    </location>
</feature>
<organism evidence="7 8">
    <name type="scientific">Stylophora pistillata</name>
    <name type="common">Smooth cauliflower coral</name>
    <dbReference type="NCBI Taxonomy" id="50429"/>
    <lineage>
        <taxon>Eukaryota</taxon>
        <taxon>Metazoa</taxon>
        <taxon>Cnidaria</taxon>
        <taxon>Anthozoa</taxon>
        <taxon>Hexacorallia</taxon>
        <taxon>Scleractinia</taxon>
        <taxon>Astrocoeniina</taxon>
        <taxon>Pocilloporidae</taxon>
        <taxon>Stylophora</taxon>
    </lineage>
</organism>
<dbReference type="STRING" id="50429.A0A2B4SIK1"/>
<comment type="caution">
    <text evidence="7">The sequence shown here is derived from an EMBL/GenBank/DDBJ whole genome shotgun (WGS) entry which is preliminary data.</text>
</comment>
<dbReference type="PROSITE" id="PS50106">
    <property type="entry name" value="PDZ"/>
    <property type="match status" value="3"/>
</dbReference>
<dbReference type="PANTHER" id="PTHR23116">
    <property type="entry name" value="PDZ DOMAIN CONTAINING WHIRLIN AND HARMONIN-RELATED"/>
    <property type="match status" value="1"/>
</dbReference>
<dbReference type="SMART" id="SM00228">
    <property type="entry name" value="PDZ"/>
    <property type="match status" value="3"/>
</dbReference>
<keyword evidence="2" id="KW-0677">Repeat</keyword>
<dbReference type="PANTHER" id="PTHR23116:SF29">
    <property type="entry name" value="PDZ DOMAIN-CONTAINING PROTEIN 7"/>
    <property type="match status" value="1"/>
</dbReference>
<evidence type="ECO:0000313" key="7">
    <source>
        <dbReference type="EMBL" id="PFX29206.1"/>
    </source>
</evidence>
<dbReference type="SUPFAM" id="SSF50156">
    <property type="entry name" value="PDZ domain-like"/>
    <property type="match status" value="3"/>
</dbReference>
<dbReference type="EMBL" id="LSMT01000069">
    <property type="protein sequence ID" value="PFX29206.1"/>
    <property type="molecule type" value="Genomic_DNA"/>
</dbReference>
<dbReference type="InterPro" id="IPR036034">
    <property type="entry name" value="PDZ_sf"/>
</dbReference>
<dbReference type="GO" id="GO:0002142">
    <property type="term" value="C:stereocilia ankle link complex"/>
    <property type="evidence" value="ECO:0007669"/>
    <property type="project" value="TreeGrafter"/>
</dbReference>
<evidence type="ECO:0000256" key="4">
    <source>
        <dbReference type="SAM" id="Coils"/>
    </source>
</evidence>
<dbReference type="Gene3D" id="1.20.1160.20">
    <property type="match status" value="2"/>
</dbReference>
<dbReference type="FunFam" id="2.30.42.10:FF:000087">
    <property type="entry name" value="Whirlin a"/>
    <property type="match status" value="1"/>
</dbReference>
<evidence type="ECO:0000256" key="5">
    <source>
        <dbReference type="SAM" id="MobiDB-lite"/>
    </source>
</evidence>
<dbReference type="InterPro" id="IPR001478">
    <property type="entry name" value="PDZ"/>
</dbReference>
<feature type="region of interest" description="Disordered" evidence="5">
    <location>
        <begin position="1"/>
        <end position="20"/>
    </location>
</feature>
<evidence type="ECO:0000256" key="2">
    <source>
        <dbReference type="ARBA" id="ARBA00022737"/>
    </source>
</evidence>
<dbReference type="GO" id="GO:0005929">
    <property type="term" value="C:cilium"/>
    <property type="evidence" value="ECO:0007669"/>
    <property type="project" value="TreeGrafter"/>
</dbReference>
<feature type="domain" description="PDZ" evidence="6">
    <location>
        <begin position="134"/>
        <end position="202"/>
    </location>
</feature>
<feature type="domain" description="PDZ" evidence="6">
    <location>
        <begin position="274"/>
        <end position="343"/>
    </location>
</feature>
<accession>A0A2B4SIK1</accession>
<dbReference type="GO" id="GO:0032426">
    <property type="term" value="C:stereocilium tip"/>
    <property type="evidence" value="ECO:0007669"/>
    <property type="project" value="TreeGrafter"/>
</dbReference>